<comment type="similarity">
    <text evidence="1">Belongs to the sigma-70 factor family. ECF subfamily.</text>
</comment>
<feature type="domain" description="RNA polymerase sigma factor 70 region 4 type 2" evidence="8">
    <location>
        <begin position="135"/>
        <end position="187"/>
    </location>
</feature>
<dbReference type="SUPFAM" id="SSF54427">
    <property type="entry name" value="NTF2-like"/>
    <property type="match status" value="1"/>
</dbReference>
<evidence type="ECO:0000256" key="1">
    <source>
        <dbReference type="ARBA" id="ARBA00010641"/>
    </source>
</evidence>
<dbReference type="InterPro" id="IPR013324">
    <property type="entry name" value="RNA_pol_sigma_r3/r4-like"/>
</dbReference>
<dbReference type="InterPro" id="IPR014305">
    <property type="entry name" value="RNA_pol_sigma-G_actinobac"/>
</dbReference>
<evidence type="ECO:0000256" key="2">
    <source>
        <dbReference type="ARBA" id="ARBA00011344"/>
    </source>
</evidence>
<proteinExistence type="inferred from homology"/>
<comment type="caution">
    <text evidence="9">The sequence shown here is derived from an EMBL/GenBank/DDBJ whole genome shotgun (WGS) entry which is preliminary data.</text>
</comment>
<dbReference type="InterPro" id="IPR013249">
    <property type="entry name" value="RNA_pol_sigma70_r4_t2"/>
</dbReference>
<dbReference type="CDD" id="cd06171">
    <property type="entry name" value="Sigma70_r4"/>
    <property type="match status" value="1"/>
</dbReference>
<evidence type="ECO:0000313" key="9">
    <source>
        <dbReference type="EMBL" id="GEN81153.1"/>
    </source>
</evidence>
<keyword evidence="3" id="KW-0805">Transcription regulation</keyword>
<dbReference type="GO" id="GO:0003677">
    <property type="term" value="F:DNA binding"/>
    <property type="evidence" value="ECO:0007669"/>
    <property type="project" value="InterPro"/>
</dbReference>
<dbReference type="OrthoDB" id="7376212at2"/>
<dbReference type="InterPro" id="IPR039425">
    <property type="entry name" value="RNA_pol_sigma-70-like"/>
</dbReference>
<dbReference type="PANTHER" id="PTHR43133:SF65">
    <property type="entry name" value="ECF RNA POLYMERASE SIGMA FACTOR SIGG"/>
    <property type="match status" value="1"/>
</dbReference>
<dbReference type="SUPFAM" id="SSF88946">
    <property type="entry name" value="Sigma2 domain of RNA polymerase sigma factors"/>
    <property type="match status" value="1"/>
</dbReference>
<dbReference type="NCBIfam" id="TIGR02937">
    <property type="entry name" value="sigma70-ECF"/>
    <property type="match status" value="1"/>
</dbReference>
<dbReference type="RefSeq" id="WP_034246737.1">
    <property type="nucleotide sequence ID" value="NZ_BJYK01000009.1"/>
</dbReference>
<comment type="subunit">
    <text evidence="2">Interacts transiently with the RNA polymerase catalytic core formed by RpoA, RpoB, RpoC and RpoZ (2 alpha, 1 beta, 1 beta' and 1 omega subunit) to form the RNA polymerase holoenzyme that can initiate transcription.</text>
</comment>
<name>A0A511Z142_9CELL</name>
<evidence type="ECO:0000256" key="3">
    <source>
        <dbReference type="ARBA" id="ARBA00023015"/>
    </source>
</evidence>
<protein>
    <submittedName>
        <fullName evidence="9">RNA polymerase sigma factor</fullName>
    </submittedName>
</protein>
<dbReference type="Pfam" id="PF04542">
    <property type="entry name" value="Sigma70_r2"/>
    <property type="match status" value="1"/>
</dbReference>
<dbReference type="InterPro" id="IPR007627">
    <property type="entry name" value="RNA_pol_sigma70_r2"/>
</dbReference>
<accession>A0A511Z142</accession>
<dbReference type="Gene3D" id="1.10.1740.10">
    <property type="match status" value="1"/>
</dbReference>
<evidence type="ECO:0000256" key="6">
    <source>
        <dbReference type="SAM" id="MobiDB-lite"/>
    </source>
</evidence>
<dbReference type="InterPro" id="IPR032710">
    <property type="entry name" value="NTF2-like_dom_sf"/>
</dbReference>
<evidence type="ECO:0000313" key="10">
    <source>
        <dbReference type="Proteomes" id="UP000321484"/>
    </source>
</evidence>
<keyword evidence="10" id="KW-1185">Reference proteome</keyword>
<dbReference type="Proteomes" id="UP000321484">
    <property type="component" value="Unassembled WGS sequence"/>
</dbReference>
<keyword evidence="5" id="KW-0804">Transcription</keyword>
<dbReference type="NCBIfam" id="NF006089">
    <property type="entry name" value="PRK08241.1"/>
    <property type="match status" value="1"/>
</dbReference>
<dbReference type="InterPro" id="IPR036388">
    <property type="entry name" value="WH-like_DNA-bd_sf"/>
</dbReference>
<keyword evidence="4" id="KW-0731">Sigma factor</keyword>
<evidence type="ECO:0000256" key="5">
    <source>
        <dbReference type="ARBA" id="ARBA00023163"/>
    </source>
</evidence>
<sequence>MTQTISEDTFLAMVQPLRRELLAHCYRMVGSVHEAEDLVQETYLRAWRAFHGFESRSSVRTWMYRIATNTCLTALEGRARRPLPTGLGAPPSDPEGDLHSHPEVPWLEPVPDEVLWGRAPDDPEATVVDRESVRLAFVAALQHLTGQQRAVLVLRDVLAWHADEVAEALGLSVGAVTSTLQRARAHLQRVQQAGATPAPLPADDPRVGELLESYVEAFEHYDVDRIVSLLTADATWDMPPYTDWYVGAEDIGRLIRTQCPASGPESMRMVATRANGFPAFGMYMLGPDGVHRAFQLQHVTVTEGGVAAVTAFFDTSLFRLFGLPDELPLT</sequence>
<dbReference type="Pfam" id="PF08281">
    <property type="entry name" value="Sigma70_r4_2"/>
    <property type="match status" value="1"/>
</dbReference>
<dbReference type="SUPFAM" id="SSF88659">
    <property type="entry name" value="Sigma3 and sigma4 domains of RNA polymerase sigma factors"/>
    <property type="match status" value="1"/>
</dbReference>
<reference evidence="9 10" key="1">
    <citation type="submission" date="2019-07" db="EMBL/GenBank/DDBJ databases">
        <title>Whole genome shotgun sequence of Actinotalea fermentans NBRC 105374.</title>
        <authorList>
            <person name="Hosoyama A."/>
            <person name="Uohara A."/>
            <person name="Ohji S."/>
            <person name="Ichikawa N."/>
        </authorList>
    </citation>
    <scope>NUCLEOTIDE SEQUENCE [LARGE SCALE GENOMIC DNA]</scope>
    <source>
        <strain evidence="9 10">NBRC 105374</strain>
    </source>
</reference>
<dbReference type="GO" id="GO:0016987">
    <property type="term" value="F:sigma factor activity"/>
    <property type="evidence" value="ECO:0007669"/>
    <property type="project" value="UniProtKB-KW"/>
</dbReference>
<dbReference type="InterPro" id="IPR014284">
    <property type="entry name" value="RNA_pol_sigma-70_dom"/>
</dbReference>
<dbReference type="GO" id="GO:0006352">
    <property type="term" value="P:DNA-templated transcription initiation"/>
    <property type="evidence" value="ECO:0007669"/>
    <property type="project" value="InterPro"/>
</dbReference>
<dbReference type="AlphaFoldDB" id="A0A511Z142"/>
<dbReference type="PANTHER" id="PTHR43133">
    <property type="entry name" value="RNA POLYMERASE ECF-TYPE SIGMA FACTO"/>
    <property type="match status" value="1"/>
</dbReference>
<organism evidence="9 10">
    <name type="scientific">Actinotalea fermentans</name>
    <dbReference type="NCBI Taxonomy" id="43671"/>
    <lineage>
        <taxon>Bacteria</taxon>
        <taxon>Bacillati</taxon>
        <taxon>Actinomycetota</taxon>
        <taxon>Actinomycetes</taxon>
        <taxon>Micrococcales</taxon>
        <taxon>Cellulomonadaceae</taxon>
        <taxon>Actinotalea</taxon>
    </lineage>
</organism>
<evidence type="ECO:0000259" key="7">
    <source>
        <dbReference type="Pfam" id="PF04542"/>
    </source>
</evidence>
<evidence type="ECO:0000259" key="8">
    <source>
        <dbReference type="Pfam" id="PF08281"/>
    </source>
</evidence>
<gene>
    <name evidence="9" type="ORF">AFE02nite_28870</name>
</gene>
<dbReference type="InterPro" id="IPR013325">
    <property type="entry name" value="RNA_pol_sigma_r2"/>
</dbReference>
<dbReference type="Gene3D" id="1.10.10.10">
    <property type="entry name" value="Winged helix-like DNA-binding domain superfamily/Winged helix DNA-binding domain"/>
    <property type="match status" value="1"/>
</dbReference>
<dbReference type="NCBIfam" id="TIGR02960">
    <property type="entry name" value="SigX5"/>
    <property type="match status" value="1"/>
</dbReference>
<evidence type="ECO:0000256" key="4">
    <source>
        <dbReference type="ARBA" id="ARBA00023082"/>
    </source>
</evidence>
<feature type="region of interest" description="Disordered" evidence="6">
    <location>
        <begin position="82"/>
        <end position="101"/>
    </location>
</feature>
<dbReference type="EMBL" id="BJYK01000009">
    <property type="protein sequence ID" value="GEN81153.1"/>
    <property type="molecule type" value="Genomic_DNA"/>
</dbReference>
<dbReference type="Gene3D" id="3.10.450.50">
    <property type="match status" value="1"/>
</dbReference>
<feature type="domain" description="RNA polymerase sigma-70 region 2" evidence="7">
    <location>
        <begin position="13"/>
        <end position="80"/>
    </location>
</feature>